<dbReference type="InterPro" id="IPR018209">
    <property type="entry name" value="Pyrv_Knase_AS"/>
</dbReference>
<organism evidence="17 18">
    <name type="scientific">SAR92 bacterium BACL26 MAG-121220-bin70</name>
    <dbReference type="NCBI Taxonomy" id="1655626"/>
    <lineage>
        <taxon>Bacteria</taxon>
        <taxon>Pseudomonadati</taxon>
        <taxon>Pseudomonadota</taxon>
        <taxon>Gammaproteobacteria</taxon>
        <taxon>Cellvibrionales</taxon>
        <taxon>Porticoccaceae</taxon>
        <taxon>SAR92 clade</taxon>
    </lineage>
</organism>
<dbReference type="GO" id="GO:0000287">
    <property type="term" value="F:magnesium ion binding"/>
    <property type="evidence" value="ECO:0007669"/>
    <property type="project" value="UniProtKB-UniRule"/>
</dbReference>
<evidence type="ECO:0000313" key="18">
    <source>
        <dbReference type="Proteomes" id="UP000051213"/>
    </source>
</evidence>
<dbReference type="GO" id="GO:0005524">
    <property type="term" value="F:ATP binding"/>
    <property type="evidence" value="ECO:0007669"/>
    <property type="project" value="UniProtKB-KW"/>
</dbReference>
<evidence type="ECO:0000259" key="15">
    <source>
        <dbReference type="Pfam" id="PF00224"/>
    </source>
</evidence>
<dbReference type="EC" id="2.7.1.40" evidence="4 13"/>
<comment type="catalytic activity">
    <reaction evidence="14">
        <text>pyruvate + ATP = phosphoenolpyruvate + ADP + H(+)</text>
        <dbReference type="Rhea" id="RHEA:18157"/>
        <dbReference type="ChEBI" id="CHEBI:15361"/>
        <dbReference type="ChEBI" id="CHEBI:15378"/>
        <dbReference type="ChEBI" id="CHEBI:30616"/>
        <dbReference type="ChEBI" id="CHEBI:58702"/>
        <dbReference type="ChEBI" id="CHEBI:456216"/>
        <dbReference type="EC" id="2.7.1.40"/>
    </reaction>
</comment>
<dbReference type="Pfam" id="PF00224">
    <property type="entry name" value="PK"/>
    <property type="match status" value="1"/>
</dbReference>
<dbReference type="InterPro" id="IPR011037">
    <property type="entry name" value="Pyrv_Knase-like_insert_dom_sf"/>
</dbReference>
<evidence type="ECO:0000256" key="7">
    <source>
        <dbReference type="ARBA" id="ARBA00022741"/>
    </source>
</evidence>
<dbReference type="GO" id="GO:0004743">
    <property type="term" value="F:pyruvate kinase activity"/>
    <property type="evidence" value="ECO:0007669"/>
    <property type="project" value="UniProtKB-UniRule"/>
</dbReference>
<protein>
    <recommendedName>
        <fullName evidence="4 13">Pyruvate kinase</fullName>
        <ecNumber evidence="4 13">2.7.1.40</ecNumber>
    </recommendedName>
</protein>
<dbReference type="UniPathway" id="UPA00109">
    <property type="reaction ID" value="UER00188"/>
</dbReference>
<dbReference type="Pfam" id="PF02887">
    <property type="entry name" value="PK_C"/>
    <property type="match status" value="1"/>
</dbReference>
<reference evidence="17 18" key="1">
    <citation type="submission" date="2015-10" db="EMBL/GenBank/DDBJ databases">
        <title>Metagenome-Assembled Genomes uncover a global brackish microbiome.</title>
        <authorList>
            <person name="Hugerth L.W."/>
            <person name="Larsson J."/>
            <person name="Alneberg J."/>
            <person name="Lindh M.V."/>
            <person name="Legrand C."/>
            <person name="Pinhassi J."/>
            <person name="Andersson A.F."/>
        </authorList>
    </citation>
    <scope>NUCLEOTIDE SEQUENCE [LARGE SCALE GENOMIC DNA]</scope>
    <source>
        <strain evidence="17">BACL26 MAG-121220-bin70</strain>
    </source>
</reference>
<evidence type="ECO:0000256" key="1">
    <source>
        <dbReference type="ARBA" id="ARBA00001958"/>
    </source>
</evidence>
<proteinExistence type="inferred from homology"/>
<dbReference type="Gene3D" id="2.40.33.10">
    <property type="entry name" value="PK beta-barrel domain-like"/>
    <property type="match status" value="1"/>
</dbReference>
<name>A0A0R2UE90_9GAMM</name>
<dbReference type="InterPro" id="IPR015793">
    <property type="entry name" value="Pyrv_Knase_brl"/>
</dbReference>
<comment type="pathway">
    <text evidence="2 14">Carbohydrate degradation; glycolysis; pyruvate from D-glyceraldehyde 3-phosphate: step 5/5.</text>
</comment>
<evidence type="ECO:0000256" key="6">
    <source>
        <dbReference type="ARBA" id="ARBA00022723"/>
    </source>
</evidence>
<feature type="domain" description="Pyruvate kinase barrel" evidence="15">
    <location>
        <begin position="3"/>
        <end position="327"/>
    </location>
</feature>
<keyword evidence="5 14" id="KW-0808">Transferase</keyword>
<dbReference type="AlphaFoldDB" id="A0A0R2UE90"/>
<dbReference type="Proteomes" id="UP000051213">
    <property type="component" value="Unassembled WGS sequence"/>
</dbReference>
<keyword evidence="8 14" id="KW-0418">Kinase</keyword>
<dbReference type="InterPro" id="IPR015813">
    <property type="entry name" value="Pyrv/PenolPyrv_kinase-like_dom"/>
</dbReference>
<dbReference type="PRINTS" id="PR01050">
    <property type="entry name" value="PYRUVTKNASE"/>
</dbReference>
<dbReference type="GO" id="GO:0030955">
    <property type="term" value="F:potassium ion binding"/>
    <property type="evidence" value="ECO:0007669"/>
    <property type="project" value="UniProtKB-UniRule"/>
</dbReference>
<dbReference type="Gene3D" id="3.20.20.60">
    <property type="entry name" value="Phosphoenolpyruvate-binding domains"/>
    <property type="match status" value="1"/>
</dbReference>
<keyword evidence="10 14" id="KW-0460">Magnesium</keyword>
<keyword evidence="9" id="KW-0067">ATP-binding</keyword>
<dbReference type="GO" id="GO:0016301">
    <property type="term" value="F:kinase activity"/>
    <property type="evidence" value="ECO:0007669"/>
    <property type="project" value="UniProtKB-KW"/>
</dbReference>
<dbReference type="PROSITE" id="PS00110">
    <property type="entry name" value="PYRUVATE_KINASE"/>
    <property type="match status" value="1"/>
</dbReference>
<dbReference type="EMBL" id="LICA01000007">
    <property type="protein sequence ID" value="KRO97320.1"/>
    <property type="molecule type" value="Genomic_DNA"/>
</dbReference>
<evidence type="ECO:0000256" key="13">
    <source>
        <dbReference type="NCBIfam" id="TIGR01064"/>
    </source>
</evidence>
<evidence type="ECO:0000256" key="9">
    <source>
        <dbReference type="ARBA" id="ARBA00022840"/>
    </source>
</evidence>
<keyword evidence="12 17" id="KW-0670">Pyruvate</keyword>
<evidence type="ECO:0000256" key="5">
    <source>
        <dbReference type="ARBA" id="ARBA00022679"/>
    </source>
</evidence>
<dbReference type="InterPro" id="IPR015795">
    <property type="entry name" value="Pyrv_Knase_C"/>
</dbReference>
<evidence type="ECO:0000313" key="17">
    <source>
        <dbReference type="EMBL" id="KRO97320.1"/>
    </source>
</evidence>
<comment type="caution">
    <text evidence="17">The sequence shown here is derived from an EMBL/GenBank/DDBJ whole genome shotgun (WGS) entry which is preliminary data.</text>
</comment>
<keyword evidence="6" id="KW-0479">Metal-binding</keyword>
<evidence type="ECO:0000256" key="8">
    <source>
        <dbReference type="ARBA" id="ARBA00022777"/>
    </source>
</evidence>
<dbReference type="PANTHER" id="PTHR11817">
    <property type="entry name" value="PYRUVATE KINASE"/>
    <property type="match status" value="1"/>
</dbReference>
<dbReference type="NCBIfam" id="NF004491">
    <property type="entry name" value="PRK05826.1"/>
    <property type="match status" value="1"/>
</dbReference>
<comment type="similarity">
    <text evidence="3 14">Belongs to the pyruvate kinase family.</text>
</comment>
<evidence type="ECO:0000256" key="10">
    <source>
        <dbReference type="ARBA" id="ARBA00022842"/>
    </source>
</evidence>
<gene>
    <name evidence="17" type="ORF">ABS24_05255</name>
</gene>
<comment type="cofactor">
    <cofactor evidence="1">
        <name>K(+)</name>
        <dbReference type="ChEBI" id="CHEBI:29103"/>
    </cofactor>
</comment>
<accession>A0A0R2UE90</accession>
<evidence type="ECO:0000256" key="12">
    <source>
        <dbReference type="ARBA" id="ARBA00023317"/>
    </source>
</evidence>
<evidence type="ECO:0000256" key="2">
    <source>
        <dbReference type="ARBA" id="ARBA00004997"/>
    </source>
</evidence>
<dbReference type="SUPFAM" id="SSF50800">
    <property type="entry name" value="PK beta-barrel domain-like"/>
    <property type="match status" value="1"/>
</dbReference>
<dbReference type="SUPFAM" id="SSF51621">
    <property type="entry name" value="Phosphoenolpyruvate/pyruvate domain"/>
    <property type="match status" value="1"/>
</dbReference>
<evidence type="ECO:0000256" key="4">
    <source>
        <dbReference type="ARBA" id="ARBA00012142"/>
    </source>
</evidence>
<dbReference type="SUPFAM" id="SSF52935">
    <property type="entry name" value="PK C-terminal domain-like"/>
    <property type="match status" value="1"/>
</dbReference>
<evidence type="ECO:0000256" key="3">
    <source>
        <dbReference type="ARBA" id="ARBA00008663"/>
    </source>
</evidence>
<feature type="domain" description="Pyruvate kinase C-terminal" evidence="16">
    <location>
        <begin position="359"/>
        <end position="474"/>
    </location>
</feature>
<keyword evidence="7" id="KW-0547">Nucleotide-binding</keyword>
<dbReference type="InterPro" id="IPR015806">
    <property type="entry name" value="Pyrv_Knase_insert_dom_sf"/>
</dbReference>
<evidence type="ECO:0000256" key="14">
    <source>
        <dbReference type="RuleBase" id="RU000504"/>
    </source>
</evidence>
<evidence type="ECO:0000256" key="11">
    <source>
        <dbReference type="ARBA" id="ARBA00023152"/>
    </source>
</evidence>
<dbReference type="InterPro" id="IPR036918">
    <property type="entry name" value="Pyrv_Knase_C_sf"/>
</dbReference>
<keyword evidence="11 14" id="KW-0324">Glycolysis</keyword>
<sequence length="481" mass="51502">MPRRTKIVATLGPASSDASVISALIVAGVNVFRLNFSHGNAQEHSKRAELIRSISLSLQTPVGILCDMQGPKIRIGSFIDDKKINLIEGSTFTLDSELDPQMGDEHAVFIAKDLIGDIDKSDILLLDDGRLTFEVKVKTAHAVECTVIQGGVLSSKKGVNKFGGGLSAKALTEKDRADIKTAAALKTDYLAISFVQSKDDIEETRKLLLEANSTAHIIAKIERAEAITDEFLPGIIESADGVMVARGDLGVEIGDANLVAVQKQLIEAANAANKVVITATQMMESMITAPTPTRAEVFDVANAVLDGTDAVMLSAETAVGKYPVETVKAMARVIEGAERHPLAQRSKHRINQTFERIDESLALSAMYVANHLQGVTAVICMTETGFTPLLMSRITSSLPIYAMAKKLGTCEITTLYKGVVPVPFDASDLDPSEVNHCAVEKLREGNAVSHGDLVLITKGDFVNVQGGTNTLKIVKVGDVIR</sequence>
<evidence type="ECO:0000259" key="16">
    <source>
        <dbReference type="Pfam" id="PF02887"/>
    </source>
</evidence>
<dbReference type="InterPro" id="IPR040442">
    <property type="entry name" value="Pyrv_kinase-like_dom_sf"/>
</dbReference>
<dbReference type="NCBIfam" id="TIGR01064">
    <property type="entry name" value="pyruv_kin"/>
    <property type="match status" value="1"/>
</dbReference>
<dbReference type="InterPro" id="IPR001697">
    <property type="entry name" value="Pyr_Knase"/>
</dbReference>
<dbReference type="Gene3D" id="3.40.1380.20">
    <property type="entry name" value="Pyruvate kinase, C-terminal domain"/>
    <property type="match status" value="1"/>
</dbReference>